<reference evidence="1 2" key="1">
    <citation type="journal article" date="2012" name="J. Bacteriol.">
        <title>Genome Sequence of the Halotolerant Bacterium Imtechella halotolerans K1T.</title>
        <authorList>
            <person name="Kumar S."/>
            <person name="Vikram S."/>
            <person name="Subramanian S."/>
            <person name="Raghava G.P."/>
            <person name="Pinnaka A.K."/>
        </authorList>
    </citation>
    <scope>NUCLEOTIDE SEQUENCE [LARGE SCALE GENOMIC DNA]</scope>
    <source>
        <strain evidence="1 2">K1</strain>
    </source>
</reference>
<dbReference type="Proteomes" id="UP000005938">
    <property type="component" value="Unassembled WGS sequence"/>
</dbReference>
<evidence type="ECO:0000313" key="2">
    <source>
        <dbReference type="Proteomes" id="UP000005938"/>
    </source>
</evidence>
<organism evidence="1 2">
    <name type="scientific">Imtechella halotolerans K1</name>
    <dbReference type="NCBI Taxonomy" id="946077"/>
    <lineage>
        <taxon>Bacteria</taxon>
        <taxon>Pseudomonadati</taxon>
        <taxon>Bacteroidota</taxon>
        <taxon>Flavobacteriia</taxon>
        <taxon>Flavobacteriales</taxon>
        <taxon>Flavobacteriaceae</taxon>
        <taxon>Imtechella</taxon>
    </lineage>
</organism>
<dbReference type="EMBL" id="AJJU01000011">
    <property type="protein sequence ID" value="EID74371.1"/>
    <property type="molecule type" value="Genomic_DNA"/>
</dbReference>
<proteinExistence type="predicted"/>
<sequence length="76" mass="8998">MIKFIWDFRGPNAVKTAQHHVIHLNEFIEKESLPIHIVKTELNTEMQAIAYMVVPETLMNDLRERLKPHRGELYSE</sequence>
<name>I0WDA5_9FLAO</name>
<dbReference type="STRING" id="946077.W5A_09054"/>
<keyword evidence="2" id="KW-1185">Reference proteome</keyword>
<dbReference type="PATRIC" id="fig|946077.3.peg.1833"/>
<comment type="caution">
    <text evidence="1">The sequence shown here is derived from an EMBL/GenBank/DDBJ whole genome shotgun (WGS) entry which is preliminary data.</text>
</comment>
<evidence type="ECO:0000313" key="1">
    <source>
        <dbReference type="EMBL" id="EID74371.1"/>
    </source>
</evidence>
<dbReference type="eggNOG" id="ENOG50331EC">
    <property type="taxonomic scope" value="Bacteria"/>
</dbReference>
<accession>I0WDA5</accession>
<protein>
    <submittedName>
        <fullName evidence="1">Uncharacterized protein</fullName>
    </submittedName>
</protein>
<gene>
    <name evidence="1" type="ORF">W5A_09054</name>
</gene>
<dbReference type="RefSeq" id="WP_008239706.1">
    <property type="nucleotide sequence ID" value="NZ_AJJU01000011.1"/>
</dbReference>
<dbReference type="AlphaFoldDB" id="I0WDA5"/>